<comment type="caution">
    <text evidence="2">The sequence shown here is derived from an EMBL/GenBank/DDBJ whole genome shotgun (WGS) entry which is preliminary data.</text>
</comment>
<evidence type="ECO:0000313" key="3">
    <source>
        <dbReference type="Proteomes" id="UP000801492"/>
    </source>
</evidence>
<dbReference type="OrthoDB" id="8180029at2759"/>
<gene>
    <name evidence="2" type="ORF">ILUMI_11129</name>
</gene>
<reference evidence="2" key="1">
    <citation type="submission" date="2019-08" db="EMBL/GenBank/DDBJ databases">
        <title>The genome of the North American firefly Photinus pyralis.</title>
        <authorList>
            <consortium name="Photinus pyralis genome working group"/>
            <person name="Fallon T.R."/>
            <person name="Sander Lower S.E."/>
            <person name="Weng J.-K."/>
        </authorList>
    </citation>
    <scope>NUCLEOTIDE SEQUENCE</scope>
    <source>
        <strain evidence="2">TRF0915ILg1</strain>
        <tissue evidence="2">Whole body</tissue>
    </source>
</reference>
<evidence type="ECO:0000256" key="1">
    <source>
        <dbReference type="SAM" id="SignalP"/>
    </source>
</evidence>
<keyword evidence="1" id="KW-0732">Signal</keyword>
<sequence length="236" mass="27770">MGKRIVILVLLLLIAGALPLGHVIGQAYTFLSNEYRMFPIRASMNLCEVIDANDFGLGDILQEGFFSGCPIKKGVIRVYNWKPNQSRFPPFIPNGQYKMEMQILHFATEVFVLNGVKDTEREDMEKKLSQEMAKCYQSFVWKKELIITNTKFEHEEVQKFTRVIDTRVRRSMKVEVKIRLSQEEKEKKYQQDQQVKRQKKLKHIRLGESEIQDRYGEELDKRLQAKTSMISKRYGR</sequence>
<dbReference type="InterPro" id="IPR010512">
    <property type="entry name" value="DUF1091"/>
</dbReference>
<dbReference type="AlphaFoldDB" id="A0A8K0D0T4"/>
<evidence type="ECO:0000313" key="2">
    <source>
        <dbReference type="EMBL" id="KAF2895046.1"/>
    </source>
</evidence>
<proteinExistence type="predicted"/>
<feature type="chain" id="PRO_5035480289" evidence="1">
    <location>
        <begin position="20"/>
        <end position="236"/>
    </location>
</feature>
<accession>A0A8K0D0T4</accession>
<dbReference type="Proteomes" id="UP000801492">
    <property type="component" value="Unassembled WGS sequence"/>
</dbReference>
<dbReference type="Pfam" id="PF06477">
    <property type="entry name" value="DUF1091"/>
    <property type="match status" value="1"/>
</dbReference>
<protein>
    <submittedName>
        <fullName evidence="2">Uncharacterized protein</fullName>
    </submittedName>
</protein>
<keyword evidence="3" id="KW-1185">Reference proteome</keyword>
<name>A0A8K0D0T4_IGNLU</name>
<dbReference type="EMBL" id="VTPC01006306">
    <property type="protein sequence ID" value="KAF2895046.1"/>
    <property type="molecule type" value="Genomic_DNA"/>
</dbReference>
<feature type="signal peptide" evidence="1">
    <location>
        <begin position="1"/>
        <end position="19"/>
    </location>
</feature>
<organism evidence="2 3">
    <name type="scientific">Ignelater luminosus</name>
    <name type="common">Cucubano</name>
    <name type="synonym">Pyrophorus luminosus</name>
    <dbReference type="NCBI Taxonomy" id="2038154"/>
    <lineage>
        <taxon>Eukaryota</taxon>
        <taxon>Metazoa</taxon>
        <taxon>Ecdysozoa</taxon>
        <taxon>Arthropoda</taxon>
        <taxon>Hexapoda</taxon>
        <taxon>Insecta</taxon>
        <taxon>Pterygota</taxon>
        <taxon>Neoptera</taxon>
        <taxon>Endopterygota</taxon>
        <taxon>Coleoptera</taxon>
        <taxon>Polyphaga</taxon>
        <taxon>Elateriformia</taxon>
        <taxon>Elateroidea</taxon>
        <taxon>Elateridae</taxon>
        <taxon>Agrypninae</taxon>
        <taxon>Pyrophorini</taxon>
        <taxon>Ignelater</taxon>
    </lineage>
</organism>